<comment type="caution">
    <text evidence="2">The sequence shown here is derived from an EMBL/GenBank/DDBJ whole genome shotgun (WGS) entry which is preliminary data.</text>
</comment>
<dbReference type="PANTHER" id="PTHR30441:SF4">
    <property type="entry name" value="PROTEIN ASMA"/>
    <property type="match status" value="1"/>
</dbReference>
<dbReference type="Pfam" id="PF05170">
    <property type="entry name" value="AsmA"/>
    <property type="match status" value="1"/>
</dbReference>
<feature type="domain" description="AsmA" evidence="1">
    <location>
        <begin position="1"/>
        <end position="649"/>
    </location>
</feature>
<accession>A0A4Y4F709</accession>
<keyword evidence="3" id="KW-1185">Reference proteome</keyword>
<evidence type="ECO:0000259" key="1">
    <source>
        <dbReference type="Pfam" id="PF05170"/>
    </source>
</evidence>
<dbReference type="Proteomes" id="UP000319812">
    <property type="component" value="Unassembled WGS sequence"/>
</dbReference>
<dbReference type="RefSeq" id="WP_141321043.1">
    <property type="nucleotide sequence ID" value="NZ_BJOC01000034.1"/>
</dbReference>
<organism evidence="2 3">
    <name type="scientific">Halomonas halmophila</name>
    <dbReference type="NCBI Taxonomy" id="252"/>
    <lineage>
        <taxon>Bacteria</taxon>
        <taxon>Pseudomonadati</taxon>
        <taxon>Pseudomonadota</taxon>
        <taxon>Gammaproteobacteria</taxon>
        <taxon>Oceanospirillales</taxon>
        <taxon>Halomonadaceae</taxon>
        <taxon>Halomonas</taxon>
    </lineage>
</organism>
<dbReference type="GO" id="GO:0090313">
    <property type="term" value="P:regulation of protein targeting to membrane"/>
    <property type="evidence" value="ECO:0007669"/>
    <property type="project" value="TreeGrafter"/>
</dbReference>
<sequence>MKRILRTLLATIGILGLVAVAAVVFVTTFFDPEDLKPRLIEVVREHSGLELELEGPLSWSFYPRLGVSVESAEARLPDQPPEERPFAAFEHGEVSLAFAPLLGGEIAIEGLTIDGLRLNLVRDAEGRGNWQVLMERLRERGEQAEQALAPASAGPNPEADGSALSVALNIASVQVRQGQVNYRDLQTGREMTLQQLNVTGSNVNPDQAFPLNASLRLILDDNKANEAPLLISDVTLKTQVDLGLAEGRHVLQDLALQAESRFAGDESAQKASLNAAEAILDLDQQQLQLTDGQLDVSLLDPRLGEKRLPLAMGFQLDADLEEHSAHLREVELTGPDGLELTGNLRFSELLSAPVYRGQASLATLSLRPWLSRLQAMPTTSSDDAFGEIGLSSSVEGDLEHIALQDLTLKLDGSTFNGQLAGRFDASSLTLDLQGDSLNLDDYLPPPETQDTAGLNLVERAHAQSASGLLPADWLAQLDLDASLELGELQLLQQNFRDVVLRLEGEQGQHRLTHFEAGFHEGQLAATGSLDARDTPLAWQLSPTVSNVRLGSLMESLNEQPSAIQGRLQSSGALESRGNTLNELKRGLNGQLDARLEKGQLSEVNISRQLCTTVARIEGESTSREWQPGTPIQQAEASFRIRDGVATSDDLEASLPGIGVSGQGQLDVASERFDLTAKARFTETVDAACEVSPRLQGVPFPVHCEGQLSGDSAEWCRFDRQALQAALGELLRQEVTERAGEAVNERLDDAMDQLENKAGSELRGAIESLLN</sequence>
<dbReference type="InterPro" id="IPR052894">
    <property type="entry name" value="AsmA-related"/>
</dbReference>
<proteinExistence type="predicted"/>
<dbReference type="AlphaFoldDB" id="A0A4Y4F709"/>
<dbReference type="PANTHER" id="PTHR30441">
    <property type="entry name" value="DUF748 DOMAIN-CONTAINING PROTEIN"/>
    <property type="match status" value="1"/>
</dbReference>
<reference evidence="2 3" key="1">
    <citation type="submission" date="2019-06" db="EMBL/GenBank/DDBJ databases">
        <title>Whole genome shotgun sequence of Halomonas halmophila NBRC 15537.</title>
        <authorList>
            <person name="Hosoyama A."/>
            <person name="Uohara A."/>
            <person name="Ohji S."/>
            <person name="Ichikawa N."/>
        </authorList>
    </citation>
    <scope>NUCLEOTIDE SEQUENCE [LARGE SCALE GENOMIC DNA]</scope>
    <source>
        <strain evidence="2 3">NBRC 15537</strain>
    </source>
</reference>
<dbReference type="EMBL" id="BJOC01000034">
    <property type="protein sequence ID" value="GED23410.1"/>
    <property type="molecule type" value="Genomic_DNA"/>
</dbReference>
<protein>
    <submittedName>
        <fullName evidence="2">Cell envelope biogenesis protein AsmA</fullName>
    </submittedName>
</protein>
<dbReference type="InterPro" id="IPR007844">
    <property type="entry name" value="AsmA"/>
</dbReference>
<evidence type="ECO:0000313" key="2">
    <source>
        <dbReference type="EMBL" id="GED23410.1"/>
    </source>
</evidence>
<gene>
    <name evidence="2" type="ORF">HHA01_23870</name>
</gene>
<evidence type="ECO:0000313" key="3">
    <source>
        <dbReference type="Proteomes" id="UP000319812"/>
    </source>
</evidence>
<dbReference type="GO" id="GO:0005886">
    <property type="term" value="C:plasma membrane"/>
    <property type="evidence" value="ECO:0007669"/>
    <property type="project" value="TreeGrafter"/>
</dbReference>
<dbReference type="OrthoDB" id="9766390at2"/>
<name>A0A4Y4F709_9GAMM</name>